<feature type="transmembrane region" description="Helical" evidence="6">
    <location>
        <begin position="38"/>
        <end position="63"/>
    </location>
</feature>
<dbReference type="EMBL" id="BSSQ01000015">
    <property type="protein sequence ID" value="GLX69634.1"/>
    <property type="molecule type" value="Genomic_DNA"/>
</dbReference>
<comment type="caution">
    <text evidence="8">The sequence shown here is derived from an EMBL/GenBank/DDBJ whole genome shotgun (WGS) entry which is preliminary data.</text>
</comment>
<feature type="transmembrane region" description="Helical" evidence="6">
    <location>
        <begin position="143"/>
        <end position="167"/>
    </location>
</feature>
<feature type="transmembrane region" description="Helical" evidence="6">
    <location>
        <begin position="223"/>
        <end position="244"/>
    </location>
</feature>
<feature type="transmembrane region" description="Helical" evidence="6">
    <location>
        <begin position="336"/>
        <end position="355"/>
    </location>
</feature>
<feature type="transmembrane region" description="Helical" evidence="6">
    <location>
        <begin position="6"/>
        <end position="26"/>
    </location>
</feature>
<comment type="subcellular location">
    <subcellularLocation>
        <location evidence="1">Cell membrane</location>
        <topology evidence="1">Multi-pass membrane protein</topology>
    </subcellularLocation>
</comment>
<dbReference type="PANTHER" id="PTHR34820">
    <property type="entry name" value="INNER MEMBRANE PROTEIN YEBZ"/>
    <property type="match status" value="1"/>
</dbReference>
<evidence type="ECO:0000256" key="3">
    <source>
        <dbReference type="ARBA" id="ARBA00022692"/>
    </source>
</evidence>
<feature type="domain" description="Copper resistance protein D" evidence="7">
    <location>
        <begin position="175"/>
        <end position="272"/>
    </location>
</feature>
<keyword evidence="3 6" id="KW-0812">Transmembrane</keyword>
<evidence type="ECO:0000313" key="9">
    <source>
        <dbReference type="Proteomes" id="UP001157114"/>
    </source>
</evidence>
<reference evidence="8 9" key="1">
    <citation type="submission" date="2023-03" db="EMBL/GenBank/DDBJ databases">
        <title>Draft genome sequence of the bacteria which degrade cell wall of Tricholomamatutake.</title>
        <authorList>
            <person name="Konishi Y."/>
            <person name="Fukuta Y."/>
            <person name="Shirasaka N."/>
        </authorList>
    </citation>
    <scope>NUCLEOTIDE SEQUENCE [LARGE SCALE GENOMIC DNA]</scope>
    <source>
        <strain evidence="9">mu1</strain>
    </source>
</reference>
<proteinExistence type="predicted"/>
<feature type="transmembrane region" description="Helical" evidence="6">
    <location>
        <begin position="83"/>
        <end position="103"/>
    </location>
</feature>
<organism evidence="8 9">
    <name type="scientific">Paenibacillus glycanilyticus</name>
    <dbReference type="NCBI Taxonomy" id="126569"/>
    <lineage>
        <taxon>Bacteria</taxon>
        <taxon>Bacillati</taxon>
        <taxon>Bacillota</taxon>
        <taxon>Bacilli</taxon>
        <taxon>Bacillales</taxon>
        <taxon>Paenibacillaceae</taxon>
        <taxon>Paenibacillus</taxon>
    </lineage>
</organism>
<name>A0ABQ6GF89_9BACL</name>
<dbReference type="InterPro" id="IPR008457">
    <property type="entry name" value="Cu-R_CopD_dom"/>
</dbReference>
<evidence type="ECO:0000313" key="8">
    <source>
        <dbReference type="EMBL" id="GLX69634.1"/>
    </source>
</evidence>
<feature type="transmembrane region" description="Helical" evidence="6">
    <location>
        <begin position="309"/>
        <end position="329"/>
    </location>
</feature>
<sequence length="359" mass="40806">MYIYVFETLLYLSFALVAGYLVLEFIPKGLKPEIQVPFRLIQLAAIGIPLFSLASIVRTSIILMDFAPQMSFLEVLLIVLNDYSFGHAWVLNFIFGSALFMVISYNGLKHKLSKWFALGIWLVMVFIHGWASHPATLSVNWGLISQTTHVVGVSVWLGILILIAWFRQGNWNWTAFTRWYTPMSIVCMLLIVIAGIVMMSIIIETGYINSWGINYGQALLLKHLLFVPLLFLAFMNGFLTKVYANGRNERGLTLWLRLESLMALFILITTAFMGVQEPPHETESEEPEPSAIFKLLHANWKDLSLQWDWNLLGVSCFIIGLLSLGQLIRTYRKNKIGLFVICSLSSVLFPFLGLLQSVR</sequence>
<evidence type="ECO:0000256" key="1">
    <source>
        <dbReference type="ARBA" id="ARBA00004651"/>
    </source>
</evidence>
<evidence type="ECO:0000259" key="7">
    <source>
        <dbReference type="Pfam" id="PF05425"/>
    </source>
</evidence>
<dbReference type="Pfam" id="PF05425">
    <property type="entry name" value="CopD"/>
    <property type="match status" value="1"/>
</dbReference>
<keyword evidence="9" id="KW-1185">Reference proteome</keyword>
<feature type="transmembrane region" description="Helical" evidence="6">
    <location>
        <begin position="179"/>
        <end position="203"/>
    </location>
</feature>
<feature type="transmembrane region" description="Helical" evidence="6">
    <location>
        <begin position="256"/>
        <end position="275"/>
    </location>
</feature>
<dbReference type="PANTHER" id="PTHR34820:SF4">
    <property type="entry name" value="INNER MEMBRANE PROTEIN YEBZ"/>
    <property type="match status" value="1"/>
</dbReference>
<gene>
    <name evidence="8" type="ORF">MU1_39790</name>
</gene>
<accession>A0ABQ6GF89</accession>
<feature type="transmembrane region" description="Helical" evidence="6">
    <location>
        <begin position="115"/>
        <end position="131"/>
    </location>
</feature>
<keyword evidence="2" id="KW-1003">Cell membrane</keyword>
<keyword evidence="4 6" id="KW-1133">Transmembrane helix</keyword>
<dbReference type="RefSeq" id="WP_284240420.1">
    <property type="nucleotide sequence ID" value="NZ_BSSQ01000015.1"/>
</dbReference>
<evidence type="ECO:0000256" key="4">
    <source>
        <dbReference type="ARBA" id="ARBA00022989"/>
    </source>
</evidence>
<protein>
    <recommendedName>
        <fullName evidence="7">Copper resistance protein D domain-containing protein</fullName>
    </recommendedName>
</protein>
<evidence type="ECO:0000256" key="2">
    <source>
        <dbReference type="ARBA" id="ARBA00022475"/>
    </source>
</evidence>
<dbReference type="Proteomes" id="UP001157114">
    <property type="component" value="Unassembled WGS sequence"/>
</dbReference>
<evidence type="ECO:0000256" key="6">
    <source>
        <dbReference type="SAM" id="Phobius"/>
    </source>
</evidence>
<dbReference type="InterPro" id="IPR032694">
    <property type="entry name" value="CopC/D"/>
</dbReference>
<keyword evidence="5 6" id="KW-0472">Membrane</keyword>
<evidence type="ECO:0000256" key="5">
    <source>
        <dbReference type="ARBA" id="ARBA00023136"/>
    </source>
</evidence>